<protein>
    <recommendedName>
        <fullName evidence="1">YTH domain-containing family protein</fullName>
    </recommendedName>
</protein>
<dbReference type="GO" id="GO:0003729">
    <property type="term" value="F:mRNA binding"/>
    <property type="evidence" value="ECO:0007669"/>
    <property type="project" value="UniProtKB-UniRule"/>
</dbReference>
<feature type="domain" description="YTH" evidence="3">
    <location>
        <begin position="309"/>
        <end position="450"/>
    </location>
</feature>
<dbReference type="GO" id="GO:0005737">
    <property type="term" value="C:cytoplasm"/>
    <property type="evidence" value="ECO:0007669"/>
    <property type="project" value="TreeGrafter"/>
</dbReference>
<feature type="compositionally biased region" description="Polar residues" evidence="2">
    <location>
        <begin position="480"/>
        <end position="490"/>
    </location>
</feature>
<dbReference type="InterPro" id="IPR007275">
    <property type="entry name" value="YTH_domain"/>
</dbReference>
<name>A0AAW2U6T6_SESRA</name>
<feature type="compositionally biased region" description="Polar residues" evidence="2">
    <location>
        <begin position="505"/>
        <end position="532"/>
    </location>
</feature>
<sequence length="532" mass="59121">MPGDKKTKTSRLIAPRMMSGSNINLPKQDMGKPSEQISAVSSAGNAVLSGTQGASDQLLAAVQGVYYPPNTCYDYYYHGYNGPFSLPNDKGYFKTSVASYMGIQPDNASLLYYLPGYAPYTPGFVGIDGSKAFPCYAHIGTGSAGASSGSLRPVIAPSGSGKSRAFPLNPQLQQHVSRSLISPIYQTQPSSPLKKFDSGSASSGLMMGFHTTGKLSSLAKQSPGLFTRYRPINDAPNDEVCNNNNYKYNSREDLGRCGEIKAIPELTRGPRADNGNNSSKLRSEAKQLAFGVERDEYNLKEFRTEYDSAKFYVIKSYSEDDIHKCIKYDVWSSTLHGNKKLDAGFREAEAKTKETGKRSPVFLFFSVNGSGQFVGIAEMIGRVDFNTDMDFWQLDKWHGYFPVKWHIIKDVPNTLLQHIILENNENRPVTYSRDTQEIGLEQGLEMLRIFKSYSEKTSVLDDFNFYEHREEAIKVKRNTKPASRTNGSKSTDVKKHFEGGEGMISQKSVKINKSDPSSLTKNLSRNSQPFKM</sequence>
<dbReference type="AlphaFoldDB" id="A0AAW2U6T6"/>
<gene>
    <name evidence="4" type="ORF">Sradi_1478500</name>
</gene>
<dbReference type="PROSITE" id="PS50882">
    <property type="entry name" value="YTH"/>
    <property type="match status" value="1"/>
</dbReference>
<reference evidence="4" key="2">
    <citation type="journal article" date="2024" name="Plant">
        <title>Genomic evolution and insights into agronomic trait innovations of Sesamum species.</title>
        <authorList>
            <person name="Miao H."/>
            <person name="Wang L."/>
            <person name="Qu L."/>
            <person name="Liu H."/>
            <person name="Sun Y."/>
            <person name="Le M."/>
            <person name="Wang Q."/>
            <person name="Wei S."/>
            <person name="Zheng Y."/>
            <person name="Lin W."/>
            <person name="Duan Y."/>
            <person name="Cao H."/>
            <person name="Xiong S."/>
            <person name="Wang X."/>
            <person name="Wei L."/>
            <person name="Li C."/>
            <person name="Ma Q."/>
            <person name="Ju M."/>
            <person name="Zhao R."/>
            <person name="Li G."/>
            <person name="Mu C."/>
            <person name="Tian Q."/>
            <person name="Mei H."/>
            <person name="Zhang T."/>
            <person name="Gao T."/>
            <person name="Zhang H."/>
        </authorList>
    </citation>
    <scope>NUCLEOTIDE SEQUENCE</scope>
    <source>
        <strain evidence="4">G02</strain>
    </source>
</reference>
<proteinExistence type="inferred from homology"/>
<dbReference type="EMBL" id="JACGWJ010000006">
    <property type="protein sequence ID" value="KAL0412768.1"/>
    <property type="molecule type" value="Genomic_DNA"/>
</dbReference>
<dbReference type="GO" id="GO:1990247">
    <property type="term" value="F:N6-methyladenosine-containing RNA reader activity"/>
    <property type="evidence" value="ECO:0007669"/>
    <property type="project" value="UniProtKB-UniRule"/>
</dbReference>
<dbReference type="PANTHER" id="PTHR12357:SF95">
    <property type="entry name" value="YTH DOMAIN-CONTAINING FAMILY PROTEIN"/>
    <property type="match status" value="1"/>
</dbReference>
<evidence type="ECO:0000259" key="3">
    <source>
        <dbReference type="PROSITE" id="PS50882"/>
    </source>
</evidence>
<organism evidence="4">
    <name type="scientific">Sesamum radiatum</name>
    <name type="common">Black benniseed</name>
    <dbReference type="NCBI Taxonomy" id="300843"/>
    <lineage>
        <taxon>Eukaryota</taxon>
        <taxon>Viridiplantae</taxon>
        <taxon>Streptophyta</taxon>
        <taxon>Embryophyta</taxon>
        <taxon>Tracheophyta</taxon>
        <taxon>Spermatophyta</taxon>
        <taxon>Magnoliopsida</taxon>
        <taxon>eudicotyledons</taxon>
        <taxon>Gunneridae</taxon>
        <taxon>Pentapetalae</taxon>
        <taxon>asterids</taxon>
        <taxon>lamiids</taxon>
        <taxon>Lamiales</taxon>
        <taxon>Pedaliaceae</taxon>
        <taxon>Sesamum</taxon>
    </lineage>
</organism>
<comment type="function">
    <text evidence="1">Specifically recognizes and binds N6-methyladenosine (m6A)-containing RNAs, and regulates mRNA stability. M6A is a modification present at internal sites of mRNAs and some non-coding RNAs and plays a role in mRNA stability and processing.</text>
</comment>
<evidence type="ECO:0000256" key="2">
    <source>
        <dbReference type="SAM" id="MobiDB-lite"/>
    </source>
</evidence>
<dbReference type="CDD" id="cd21134">
    <property type="entry name" value="YTH"/>
    <property type="match status" value="1"/>
</dbReference>
<evidence type="ECO:0000256" key="1">
    <source>
        <dbReference type="RuleBase" id="RU369095"/>
    </source>
</evidence>
<dbReference type="PANTHER" id="PTHR12357">
    <property type="entry name" value="YTH YT521-B HOMOLOGY DOMAIN-CONTAINING"/>
    <property type="match status" value="1"/>
</dbReference>
<dbReference type="Pfam" id="PF04146">
    <property type="entry name" value="YTH"/>
    <property type="match status" value="1"/>
</dbReference>
<keyword evidence="1" id="KW-0694">RNA-binding</keyword>
<dbReference type="InterPro" id="IPR045168">
    <property type="entry name" value="YTH_prot"/>
</dbReference>
<evidence type="ECO:0000313" key="4">
    <source>
        <dbReference type="EMBL" id="KAL0412768.1"/>
    </source>
</evidence>
<reference evidence="4" key="1">
    <citation type="submission" date="2020-06" db="EMBL/GenBank/DDBJ databases">
        <authorList>
            <person name="Li T."/>
            <person name="Hu X."/>
            <person name="Zhang T."/>
            <person name="Song X."/>
            <person name="Zhang H."/>
            <person name="Dai N."/>
            <person name="Sheng W."/>
            <person name="Hou X."/>
            <person name="Wei L."/>
        </authorList>
    </citation>
    <scope>NUCLEOTIDE SEQUENCE</scope>
    <source>
        <strain evidence="4">G02</strain>
        <tissue evidence="4">Leaf</tissue>
    </source>
</reference>
<feature type="region of interest" description="Disordered" evidence="2">
    <location>
        <begin position="476"/>
        <end position="532"/>
    </location>
</feature>
<comment type="similarity">
    <text evidence="1">Belongs to the YTHDF family.</text>
</comment>
<comment type="caution">
    <text evidence="4">The sequence shown here is derived from an EMBL/GenBank/DDBJ whole genome shotgun (WGS) entry which is preliminary data.</text>
</comment>
<dbReference type="GO" id="GO:0061157">
    <property type="term" value="P:mRNA destabilization"/>
    <property type="evidence" value="ECO:0007669"/>
    <property type="project" value="TreeGrafter"/>
</dbReference>
<accession>A0AAW2U6T6</accession>
<dbReference type="Gene3D" id="3.10.590.10">
    <property type="entry name" value="ph1033 like domains"/>
    <property type="match status" value="1"/>
</dbReference>